<dbReference type="GO" id="GO:0004065">
    <property type="term" value="F:arylsulfatase activity"/>
    <property type="evidence" value="ECO:0007669"/>
    <property type="project" value="InterPro"/>
</dbReference>
<evidence type="ECO:0000256" key="3">
    <source>
        <dbReference type="ARBA" id="ARBA00022801"/>
    </source>
</evidence>
<feature type="modified residue" description="3-oxoalanine (Cys)" evidence="5">
    <location>
        <position position="80"/>
    </location>
</feature>
<dbReference type="GO" id="GO:0005539">
    <property type="term" value="F:glycosaminoglycan binding"/>
    <property type="evidence" value="ECO:0007669"/>
    <property type="project" value="TreeGrafter"/>
</dbReference>
<comment type="PTM">
    <text evidence="5">The conversion to 3-oxoalanine (also known as C-formylglycine, FGly), of a serine or cysteine residue in prokaryotes and of a cysteine residue in eukaryotes, is critical for catalytic activity.</text>
</comment>
<sequence>MLTGQLLNYLSFWKPVGDNNVQSPLANPNPASSSRPNIVFILTDDQDLHLNSLDYMPLTQKHLIDQGTFYKRHYCTIAICCPSRVSLWTGKTGHNTNVTDVLPPYGGYPKFISQGLNHNYLPVWLQDAGYDTYYTGKLFNAHTIDNYDQPFPRGWTGSDFLIDPFTYQYLNASFQRNQDPPVNYAGQYSTDILAAKAYGFLDDAANAGNPFFITIAPIAPHSDVSNVGSGSLKNSSSSFRAPIPAKRHEHLFKDVKASGVSWIRELPRQSDENVASNDHFYRNRLRALQAVDELVDGIFLRLESYGVLENTYVIYSTDNGYHIGQHRLQPGKECSFEEDINIPLIIRGPGVGKNTTTDVVTTHTDLAATILNLIGENPRYDFDGTAIPITPADISAASGTWHEHVNVEYWGFALGEGEFGNAQRDPGQLHNLVDEGDLVTASGSNIVLGLPVGKVAARLDSLLLVLKSCKGGSCINPWGALHPDNKVSSLKQALSRRYDSFYEQEQVRIKYNRCEKGYIVDAEGPQFETEGVFFRDGLRWDEWV</sequence>
<keyword evidence="8" id="KW-1185">Reference proteome</keyword>
<dbReference type="SUPFAM" id="SSF53649">
    <property type="entry name" value="Alkaline phosphatase-like"/>
    <property type="match status" value="1"/>
</dbReference>
<protein>
    <submittedName>
        <fullName evidence="7">Alkaline phosphatase-like protein</fullName>
    </submittedName>
</protein>
<dbReference type="PANTHER" id="PTHR43108:SF8">
    <property type="entry name" value="SD21168P"/>
    <property type="match status" value="1"/>
</dbReference>
<dbReference type="EMBL" id="SNSC02000004">
    <property type="protein sequence ID" value="TID25015.1"/>
    <property type="molecule type" value="Genomic_DNA"/>
</dbReference>
<dbReference type="GO" id="GO:0018958">
    <property type="term" value="P:phenol-containing compound metabolic process"/>
    <property type="evidence" value="ECO:0007669"/>
    <property type="project" value="InterPro"/>
</dbReference>
<evidence type="ECO:0000256" key="5">
    <source>
        <dbReference type="PIRSR" id="PIRSR000972-50"/>
    </source>
</evidence>
<comment type="caution">
    <text evidence="7">The sequence shown here is derived from an EMBL/GenBank/DDBJ whole genome shotgun (WGS) entry which is preliminary data.</text>
</comment>
<dbReference type="InterPro" id="IPR012083">
    <property type="entry name" value="Arylsulfatase"/>
</dbReference>
<name>A0A4Z1P942_9PEZI</name>
<dbReference type="InterPro" id="IPR024607">
    <property type="entry name" value="Sulfatase_CS"/>
</dbReference>
<proteinExistence type="inferred from homology"/>
<evidence type="ECO:0000256" key="1">
    <source>
        <dbReference type="ARBA" id="ARBA00008779"/>
    </source>
</evidence>
<keyword evidence="4" id="KW-0325">Glycoprotein</keyword>
<dbReference type="Proteomes" id="UP000298493">
    <property type="component" value="Unassembled WGS sequence"/>
</dbReference>
<keyword evidence="3" id="KW-0378">Hydrolase</keyword>
<evidence type="ECO:0000313" key="8">
    <source>
        <dbReference type="Proteomes" id="UP000298493"/>
    </source>
</evidence>
<dbReference type="CDD" id="cd16147">
    <property type="entry name" value="G6S"/>
    <property type="match status" value="1"/>
</dbReference>
<dbReference type="PANTHER" id="PTHR43108">
    <property type="entry name" value="N-ACETYLGLUCOSAMINE-6-SULFATASE FAMILY MEMBER"/>
    <property type="match status" value="1"/>
</dbReference>
<evidence type="ECO:0000256" key="2">
    <source>
        <dbReference type="ARBA" id="ARBA00022729"/>
    </source>
</evidence>
<dbReference type="PIRSF" id="PIRSF000972">
    <property type="entry name" value="Arylsulf_plant"/>
    <property type="match status" value="1"/>
</dbReference>
<comment type="similarity">
    <text evidence="1">Belongs to the sulfatase family.</text>
</comment>
<reference evidence="7 8" key="1">
    <citation type="submission" date="2019-04" db="EMBL/GenBank/DDBJ databases">
        <title>High contiguity whole genome sequence and gene annotation resource for two Venturia nashicola isolates.</title>
        <authorList>
            <person name="Prokchorchik M."/>
            <person name="Won K."/>
            <person name="Lee Y."/>
            <person name="Choi E.D."/>
            <person name="Segonzac C."/>
            <person name="Sohn K.H."/>
        </authorList>
    </citation>
    <scope>NUCLEOTIDE SEQUENCE [LARGE SCALE GENOMIC DNA]</scope>
    <source>
        <strain evidence="7 8">PRI2</strain>
    </source>
</reference>
<feature type="domain" description="Sulfatase N-terminal" evidence="6">
    <location>
        <begin position="36"/>
        <end position="375"/>
    </location>
</feature>
<evidence type="ECO:0000256" key="4">
    <source>
        <dbReference type="ARBA" id="ARBA00023180"/>
    </source>
</evidence>
<dbReference type="STRING" id="86259.A0A4Z1P942"/>
<dbReference type="Gene3D" id="3.40.720.10">
    <property type="entry name" value="Alkaline Phosphatase, subunit A"/>
    <property type="match status" value="1"/>
</dbReference>
<dbReference type="InterPro" id="IPR000917">
    <property type="entry name" value="Sulfatase_N"/>
</dbReference>
<dbReference type="Pfam" id="PF00884">
    <property type="entry name" value="Sulfatase"/>
    <property type="match status" value="1"/>
</dbReference>
<dbReference type="GO" id="GO:0008449">
    <property type="term" value="F:N-acetylglucosamine-6-sulfatase activity"/>
    <property type="evidence" value="ECO:0007669"/>
    <property type="project" value="TreeGrafter"/>
</dbReference>
<organism evidence="7 8">
    <name type="scientific">Venturia nashicola</name>
    <dbReference type="NCBI Taxonomy" id="86259"/>
    <lineage>
        <taxon>Eukaryota</taxon>
        <taxon>Fungi</taxon>
        <taxon>Dikarya</taxon>
        <taxon>Ascomycota</taxon>
        <taxon>Pezizomycotina</taxon>
        <taxon>Dothideomycetes</taxon>
        <taxon>Pleosporomycetidae</taxon>
        <taxon>Venturiales</taxon>
        <taxon>Venturiaceae</taxon>
        <taxon>Venturia</taxon>
    </lineage>
</organism>
<keyword evidence="2" id="KW-0732">Signal</keyword>
<dbReference type="FunFam" id="3.40.720.10:FF:000051">
    <property type="entry name" value="Arylsulfatase"/>
    <property type="match status" value="1"/>
</dbReference>
<evidence type="ECO:0000313" key="7">
    <source>
        <dbReference type="EMBL" id="TID25015.1"/>
    </source>
</evidence>
<evidence type="ECO:0000259" key="6">
    <source>
        <dbReference type="Pfam" id="PF00884"/>
    </source>
</evidence>
<gene>
    <name evidence="7" type="ORF">E6O75_ATG04220</name>
</gene>
<dbReference type="InterPro" id="IPR017850">
    <property type="entry name" value="Alkaline_phosphatase_core_sf"/>
</dbReference>
<dbReference type="AlphaFoldDB" id="A0A4Z1P942"/>
<dbReference type="PROSITE" id="PS00523">
    <property type="entry name" value="SULFATASE_1"/>
    <property type="match status" value="1"/>
</dbReference>
<accession>A0A4Z1P942</accession>